<dbReference type="Gramene" id="OBART02G29960.1">
    <property type="protein sequence ID" value="OBART02G29960.1"/>
    <property type="gene ID" value="OBART02G29960"/>
</dbReference>
<dbReference type="HOGENOM" id="CLU_1534841_0_0_1"/>
<reference evidence="1" key="1">
    <citation type="journal article" date="2009" name="Rice">
        <title>De Novo Next Generation Sequencing of Plant Genomes.</title>
        <authorList>
            <person name="Rounsley S."/>
            <person name="Marri P.R."/>
            <person name="Yu Y."/>
            <person name="He R."/>
            <person name="Sisneros N."/>
            <person name="Goicoechea J.L."/>
            <person name="Lee S.J."/>
            <person name="Angelova A."/>
            <person name="Kudrna D."/>
            <person name="Luo M."/>
            <person name="Affourtit J."/>
            <person name="Desany B."/>
            <person name="Knight J."/>
            <person name="Niazi F."/>
            <person name="Egholm M."/>
            <person name="Wing R.A."/>
        </authorList>
    </citation>
    <scope>NUCLEOTIDE SEQUENCE [LARGE SCALE GENOMIC DNA]</scope>
    <source>
        <strain evidence="1">cv. IRGC 105608</strain>
    </source>
</reference>
<dbReference type="AlphaFoldDB" id="A0A0D3F9M2"/>
<sequence>MLGSIALFRFLSCSLDVQQVKQGNFSSDALDINMSSCQLFLVERQYLTFNSRRREAICIRELQNLLNFWAMLHSCSRTKDLPARAVKGTSRSGLQMRATSKDNAYPAGFAEGLYSDMPSNKPAYYFSSFRMESRSLLHGHFVYDAEGQRVSSSRESDLGNGMARARKQPTVHFHL</sequence>
<keyword evidence="2" id="KW-1185">Reference proteome</keyword>
<organism evidence="1">
    <name type="scientific">Oryza barthii</name>
    <dbReference type="NCBI Taxonomy" id="65489"/>
    <lineage>
        <taxon>Eukaryota</taxon>
        <taxon>Viridiplantae</taxon>
        <taxon>Streptophyta</taxon>
        <taxon>Embryophyta</taxon>
        <taxon>Tracheophyta</taxon>
        <taxon>Spermatophyta</taxon>
        <taxon>Magnoliopsida</taxon>
        <taxon>Liliopsida</taxon>
        <taxon>Poales</taxon>
        <taxon>Poaceae</taxon>
        <taxon>BOP clade</taxon>
        <taxon>Oryzoideae</taxon>
        <taxon>Oryzeae</taxon>
        <taxon>Oryzinae</taxon>
        <taxon>Oryza</taxon>
    </lineage>
</organism>
<protein>
    <submittedName>
        <fullName evidence="1">Uncharacterized protein</fullName>
    </submittedName>
</protein>
<dbReference type="Proteomes" id="UP000026960">
    <property type="component" value="Chromosome 2"/>
</dbReference>
<dbReference type="PaxDb" id="65489-OBART02G29960.1"/>
<proteinExistence type="predicted"/>
<reference evidence="1" key="2">
    <citation type="submission" date="2015-03" db="UniProtKB">
        <authorList>
            <consortium name="EnsemblPlants"/>
        </authorList>
    </citation>
    <scope>IDENTIFICATION</scope>
</reference>
<name>A0A0D3F9M2_9ORYZ</name>
<accession>A0A0D3F9M2</accession>
<evidence type="ECO:0000313" key="1">
    <source>
        <dbReference type="EnsemblPlants" id="OBART02G29960.1"/>
    </source>
</evidence>
<evidence type="ECO:0000313" key="2">
    <source>
        <dbReference type="Proteomes" id="UP000026960"/>
    </source>
</evidence>
<dbReference type="EnsemblPlants" id="OBART02G29960.1">
    <property type="protein sequence ID" value="OBART02G29960.1"/>
    <property type="gene ID" value="OBART02G29960"/>
</dbReference>